<protein>
    <submittedName>
        <fullName evidence="1 3">Uncharacterized protein</fullName>
    </submittedName>
</protein>
<dbReference type="AlphaFoldDB" id="A0A6G1G1S2"/>
<dbReference type="GeneID" id="54417702"/>
<dbReference type="EMBL" id="ML975159">
    <property type="protein sequence ID" value="KAF1812004.1"/>
    <property type="molecule type" value="Genomic_DNA"/>
</dbReference>
<keyword evidence="2" id="KW-1185">Reference proteome</keyword>
<sequence>MLRSYQLSVCGMWNMENESHITGAMANIPCTTSSSIERIKRGLPIHHRVEFDTEKKRSLFLSKQHARADGTSTALLVEVLVEQLACSIEHSGFTTTLLNSGGFPSQLNKQNKLAINRLLVARIFLLLMEKGVVNVAHPELGLLLRTKPSNGFFRNAKGDFGFRKTIELISDKTRRVRRHESLSKRESLGMLHDMSVPEPNIAVEANCGTTWK</sequence>
<dbReference type="Proteomes" id="UP000504638">
    <property type="component" value="Unplaced"/>
</dbReference>
<dbReference type="RefSeq" id="XP_033533635.1">
    <property type="nucleotide sequence ID" value="XM_033677132.1"/>
</dbReference>
<evidence type="ECO:0000313" key="3">
    <source>
        <dbReference type="RefSeq" id="XP_033533635.1"/>
    </source>
</evidence>
<gene>
    <name evidence="1 3" type="ORF">P152DRAFT_41961</name>
</gene>
<name>A0A6G1G1S2_9PEZI</name>
<reference evidence="3" key="2">
    <citation type="submission" date="2020-04" db="EMBL/GenBank/DDBJ databases">
        <authorList>
            <consortium name="NCBI Genome Project"/>
        </authorList>
    </citation>
    <scope>NUCLEOTIDE SEQUENCE</scope>
    <source>
        <strain evidence="3">CBS 781.70</strain>
    </source>
</reference>
<evidence type="ECO:0000313" key="1">
    <source>
        <dbReference type="EMBL" id="KAF1812004.1"/>
    </source>
</evidence>
<reference evidence="3" key="3">
    <citation type="submission" date="2025-04" db="UniProtKB">
        <authorList>
            <consortium name="RefSeq"/>
        </authorList>
    </citation>
    <scope>IDENTIFICATION</scope>
    <source>
        <strain evidence="3">CBS 781.70</strain>
    </source>
</reference>
<organism evidence="1">
    <name type="scientific">Eremomyces bilateralis CBS 781.70</name>
    <dbReference type="NCBI Taxonomy" id="1392243"/>
    <lineage>
        <taxon>Eukaryota</taxon>
        <taxon>Fungi</taxon>
        <taxon>Dikarya</taxon>
        <taxon>Ascomycota</taxon>
        <taxon>Pezizomycotina</taxon>
        <taxon>Dothideomycetes</taxon>
        <taxon>Dothideomycetes incertae sedis</taxon>
        <taxon>Eremomycetales</taxon>
        <taxon>Eremomycetaceae</taxon>
        <taxon>Eremomyces</taxon>
    </lineage>
</organism>
<accession>A0A6G1G1S2</accession>
<evidence type="ECO:0000313" key="2">
    <source>
        <dbReference type="Proteomes" id="UP000504638"/>
    </source>
</evidence>
<proteinExistence type="predicted"/>
<reference evidence="1 3" key="1">
    <citation type="submission" date="2020-01" db="EMBL/GenBank/DDBJ databases">
        <authorList>
            <consortium name="DOE Joint Genome Institute"/>
            <person name="Haridas S."/>
            <person name="Albert R."/>
            <person name="Binder M."/>
            <person name="Bloem J."/>
            <person name="Labutti K."/>
            <person name="Salamov A."/>
            <person name="Andreopoulos B."/>
            <person name="Baker S.E."/>
            <person name="Barry K."/>
            <person name="Bills G."/>
            <person name="Bluhm B.H."/>
            <person name="Cannon C."/>
            <person name="Castanera R."/>
            <person name="Culley D.E."/>
            <person name="Daum C."/>
            <person name="Ezra D."/>
            <person name="Gonzalez J.B."/>
            <person name="Henrissat B."/>
            <person name="Kuo A."/>
            <person name="Liang C."/>
            <person name="Lipzen A."/>
            <person name="Lutzoni F."/>
            <person name="Magnuson J."/>
            <person name="Mondo S."/>
            <person name="Nolan M."/>
            <person name="Ohm R."/>
            <person name="Pangilinan J."/>
            <person name="Park H.-J."/>
            <person name="Ramirez L."/>
            <person name="Alfaro M."/>
            <person name="Sun H."/>
            <person name="Tritt A."/>
            <person name="Yoshinaga Y."/>
            <person name="Zwiers L.-H."/>
            <person name="Turgeon B.G."/>
            <person name="Goodwin S.B."/>
            <person name="Spatafora J.W."/>
            <person name="Crous P.W."/>
            <person name="Grigoriev I.V."/>
        </authorList>
    </citation>
    <scope>NUCLEOTIDE SEQUENCE</scope>
    <source>
        <strain evidence="1 3">CBS 781.70</strain>
    </source>
</reference>